<dbReference type="Proteomes" id="UP000676996">
    <property type="component" value="Unassembled WGS sequence"/>
</dbReference>
<evidence type="ECO:0000313" key="3">
    <source>
        <dbReference type="Proteomes" id="UP000676996"/>
    </source>
</evidence>
<dbReference type="RefSeq" id="WP_284052958.1">
    <property type="nucleotide sequence ID" value="NZ_JAGRQC010000001.1"/>
</dbReference>
<accession>A0A8T4IBC2</accession>
<reference evidence="2" key="1">
    <citation type="submission" date="2021-04" db="EMBL/GenBank/DDBJ databases">
        <title>Ouciella asimina sp. nov., isolated from the surface seawater in the hydrothermal field of Okinawa Trough.</title>
        <authorList>
            <person name="Shuang W."/>
        </authorList>
    </citation>
    <scope>NUCLEOTIDE SEQUENCE</scope>
    <source>
        <strain evidence="2">LXI357</strain>
    </source>
</reference>
<name>A0A8T4IBC2_9SPHN</name>
<sequence length="218" mass="23988">MSTSANPPDLLLFEPVPQRRVRANGWSAEVQRAFIDGLARTGVVARAARSVGKSARSAYALRDRDGAQDFSRAWDQAMRCARDAALGAARDHLMAPERVPVLYRGRIVGWRERVNDRVLIAALRAIHARSAPPPALSLAEGAARAAERRREAAAERKRVQAIRFAEARHRYGAPALWPDDLREQYARLHGRASVRLNLSARGGAESPPRSAPPQVRGI</sequence>
<feature type="region of interest" description="Disordered" evidence="1">
    <location>
        <begin position="197"/>
        <end position="218"/>
    </location>
</feature>
<comment type="caution">
    <text evidence="2">The sequence shown here is derived from an EMBL/GenBank/DDBJ whole genome shotgun (WGS) entry which is preliminary data.</text>
</comment>
<protein>
    <submittedName>
        <fullName evidence="2">Uncharacterized protein</fullName>
    </submittedName>
</protein>
<evidence type="ECO:0000313" key="2">
    <source>
        <dbReference type="EMBL" id="MBR0551691.1"/>
    </source>
</evidence>
<organism evidence="2 3">
    <name type="scientific">Stakelama marina</name>
    <dbReference type="NCBI Taxonomy" id="2826939"/>
    <lineage>
        <taxon>Bacteria</taxon>
        <taxon>Pseudomonadati</taxon>
        <taxon>Pseudomonadota</taxon>
        <taxon>Alphaproteobacteria</taxon>
        <taxon>Sphingomonadales</taxon>
        <taxon>Sphingomonadaceae</taxon>
        <taxon>Stakelama</taxon>
    </lineage>
</organism>
<dbReference type="EMBL" id="JAGRQC010000001">
    <property type="protein sequence ID" value="MBR0551691.1"/>
    <property type="molecule type" value="Genomic_DNA"/>
</dbReference>
<keyword evidence="3" id="KW-1185">Reference proteome</keyword>
<proteinExistence type="predicted"/>
<dbReference type="AlphaFoldDB" id="A0A8T4IBC2"/>
<gene>
    <name evidence="2" type="ORF">J7S20_04125</name>
</gene>
<evidence type="ECO:0000256" key="1">
    <source>
        <dbReference type="SAM" id="MobiDB-lite"/>
    </source>
</evidence>